<dbReference type="EMBL" id="JBHFNQ010000090">
    <property type="protein sequence ID" value="MFB2877527.1"/>
    <property type="molecule type" value="Genomic_DNA"/>
</dbReference>
<dbReference type="Proteomes" id="UP001576774">
    <property type="component" value="Unassembled WGS sequence"/>
</dbReference>
<sequence>MIYLLVLLKQELDKFIQLQQIYQNQIQELEAKVAHLEAENYSLKMINQELQWRVDPYSSEGNAICNADW</sequence>
<protein>
    <submittedName>
        <fullName evidence="2">Uncharacterized protein</fullName>
    </submittedName>
</protein>
<accession>A0ABV4X548</accession>
<feature type="coiled-coil region" evidence="1">
    <location>
        <begin position="12"/>
        <end position="46"/>
    </location>
</feature>
<organism evidence="2 3">
    <name type="scientific">Floridaenema aerugineum BLCC-F46</name>
    <dbReference type="NCBI Taxonomy" id="3153654"/>
    <lineage>
        <taxon>Bacteria</taxon>
        <taxon>Bacillati</taxon>
        <taxon>Cyanobacteriota</taxon>
        <taxon>Cyanophyceae</taxon>
        <taxon>Oscillatoriophycideae</taxon>
        <taxon>Aerosakkonematales</taxon>
        <taxon>Aerosakkonemataceae</taxon>
        <taxon>Floridanema</taxon>
        <taxon>Floridanema aerugineum</taxon>
    </lineage>
</organism>
<gene>
    <name evidence="2" type="ORF">ACE1CC_11645</name>
</gene>
<reference evidence="2 3" key="1">
    <citation type="submission" date="2024-09" db="EMBL/GenBank/DDBJ databases">
        <title>Floridaenema gen nov. (Aerosakkonemataceae, Aerosakkonematales ord. nov., Cyanobacteria) from benthic tropical and subtropical fresh waters, with the description of four new species.</title>
        <authorList>
            <person name="Moretto J.A."/>
            <person name="Berthold D.E."/>
            <person name="Lefler F.W."/>
            <person name="Huang I.-S."/>
            <person name="Laughinghouse H. IV."/>
        </authorList>
    </citation>
    <scope>NUCLEOTIDE SEQUENCE [LARGE SCALE GENOMIC DNA]</scope>
    <source>
        <strain evidence="2 3">BLCC-F46</strain>
    </source>
</reference>
<proteinExistence type="predicted"/>
<comment type="caution">
    <text evidence="2">The sequence shown here is derived from an EMBL/GenBank/DDBJ whole genome shotgun (WGS) entry which is preliminary data.</text>
</comment>
<keyword evidence="1" id="KW-0175">Coiled coil</keyword>
<evidence type="ECO:0000313" key="2">
    <source>
        <dbReference type="EMBL" id="MFB2877527.1"/>
    </source>
</evidence>
<evidence type="ECO:0000256" key="1">
    <source>
        <dbReference type="SAM" id="Coils"/>
    </source>
</evidence>
<keyword evidence="3" id="KW-1185">Reference proteome</keyword>
<evidence type="ECO:0000313" key="3">
    <source>
        <dbReference type="Proteomes" id="UP001576774"/>
    </source>
</evidence>
<name>A0ABV4X548_9CYAN</name>
<dbReference type="RefSeq" id="WP_413270624.1">
    <property type="nucleotide sequence ID" value="NZ_JBHFNQ010000090.1"/>
</dbReference>